<feature type="compositionally biased region" description="Low complexity" evidence="1">
    <location>
        <begin position="285"/>
        <end position="302"/>
    </location>
</feature>
<proteinExistence type="predicted"/>
<protein>
    <submittedName>
        <fullName evidence="3">Uncharacterized protein</fullName>
    </submittedName>
</protein>
<dbReference type="EMBL" id="QUSY01000085">
    <property type="protein sequence ID" value="RHY33236.1"/>
    <property type="molecule type" value="Genomic_DNA"/>
</dbReference>
<dbReference type="VEuPathDB" id="FungiDB:H310_08027"/>
<accession>A0A3R6VFH7</accession>
<dbReference type="AlphaFoldDB" id="A0A3R6VFH7"/>
<feature type="region of interest" description="Disordered" evidence="1">
    <location>
        <begin position="277"/>
        <end position="309"/>
    </location>
</feature>
<feature type="chain" id="PRO_5018547405" evidence="2">
    <location>
        <begin position="16"/>
        <end position="309"/>
    </location>
</feature>
<feature type="signal peptide" evidence="2">
    <location>
        <begin position="1"/>
        <end position="15"/>
    </location>
</feature>
<name>A0A3R6VFH7_9STRA</name>
<reference evidence="3 4" key="1">
    <citation type="submission" date="2018-08" db="EMBL/GenBank/DDBJ databases">
        <title>Aphanomyces genome sequencing and annotation.</title>
        <authorList>
            <person name="Minardi D."/>
            <person name="Oidtmann B."/>
            <person name="Van Der Giezen M."/>
            <person name="Studholme D.J."/>
        </authorList>
    </citation>
    <scope>NUCLEOTIDE SEQUENCE [LARGE SCALE GENOMIC DNA]</scope>
    <source>
        <strain evidence="3 4">NJM0002</strain>
    </source>
</reference>
<evidence type="ECO:0000256" key="2">
    <source>
        <dbReference type="SAM" id="SignalP"/>
    </source>
</evidence>
<keyword evidence="2" id="KW-0732">Signal</keyword>
<evidence type="ECO:0000313" key="4">
    <source>
        <dbReference type="Proteomes" id="UP000285060"/>
    </source>
</evidence>
<dbReference type="Proteomes" id="UP000285060">
    <property type="component" value="Unassembled WGS sequence"/>
</dbReference>
<sequence>MHVVAFLLGLVACEAAVSTTVSINQRKERLIREPIPIRPPSSYQGGVLADRITRQGPVTRWTTFESDTGDMQLYYFHNITFKTHAKKTLLGIWKGYEGDQTKNVYRSIVFDDGDRCRGAPDRRYSIVVEISKKEYKGVTDYMEAIESTSDPCVFTSKINLFTTDALLQLPSAFETDADVGIVQWYDDPNAPDKLCRDIKCNYSSIEMSIQVAVQEMAILRARLADHDTHTDDAIGAVLESSSSILMAANGVLTQSLRVFEHLKHFHTLAPPTCTLMSTARPPDELPALPDDAAAVADPAGDAIQSRTGP</sequence>
<comment type="caution">
    <text evidence="3">The sequence shown here is derived from an EMBL/GenBank/DDBJ whole genome shotgun (WGS) entry which is preliminary data.</text>
</comment>
<gene>
    <name evidence="3" type="ORF">DYB32_001768</name>
</gene>
<evidence type="ECO:0000256" key="1">
    <source>
        <dbReference type="SAM" id="MobiDB-lite"/>
    </source>
</evidence>
<keyword evidence="4" id="KW-1185">Reference proteome</keyword>
<organism evidence="3 4">
    <name type="scientific">Aphanomyces invadans</name>
    <dbReference type="NCBI Taxonomy" id="157072"/>
    <lineage>
        <taxon>Eukaryota</taxon>
        <taxon>Sar</taxon>
        <taxon>Stramenopiles</taxon>
        <taxon>Oomycota</taxon>
        <taxon>Saprolegniomycetes</taxon>
        <taxon>Saprolegniales</taxon>
        <taxon>Verrucalvaceae</taxon>
        <taxon>Aphanomyces</taxon>
    </lineage>
</organism>
<evidence type="ECO:0000313" key="3">
    <source>
        <dbReference type="EMBL" id="RHY33236.1"/>
    </source>
</evidence>